<reference evidence="1 2" key="1">
    <citation type="submission" date="2019-08" db="EMBL/GenBank/DDBJ databases">
        <title>Deep-cultivation of Planctomycetes and their phenomic and genomic characterization uncovers novel biology.</title>
        <authorList>
            <person name="Wiegand S."/>
            <person name="Jogler M."/>
            <person name="Boedeker C."/>
            <person name="Pinto D."/>
            <person name="Vollmers J."/>
            <person name="Rivas-Marin E."/>
            <person name="Kohn T."/>
            <person name="Peeters S.H."/>
            <person name="Heuer A."/>
            <person name="Rast P."/>
            <person name="Oberbeckmann S."/>
            <person name="Bunk B."/>
            <person name="Jeske O."/>
            <person name="Meyerdierks A."/>
            <person name="Storesund J.E."/>
            <person name="Kallscheuer N."/>
            <person name="Luecker S."/>
            <person name="Lage O.M."/>
            <person name="Pohl T."/>
            <person name="Merkel B.J."/>
            <person name="Hornburger P."/>
            <person name="Mueller R.-W."/>
            <person name="Bruemmer F."/>
            <person name="Labrenz M."/>
            <person name="Spormann A.M."/>
            <person name="Op den Camp H."/>
            <person name="Overmann J."/>
            <person name="Amann R."/>
            <person name="Jetten M.S.M."/>
            <person name="Mascher T."/>
            <person name="Medema M.H."/>
            <person name="Devos D.P."/>
            <person name="Kaster A.-K."/>
            <person name="Ovreas L."/>
            <person name="Rohde M."/>
            <person name="Galperin M.Y."/>
            <person name="Jogler C."/>
        </authorList>
    </citation>
    <scope>NUCLEOTIDE SEQUENCE [LARGE SCALE GENOMIC DNA]</scope>
    <source>
        <strain evidence="1 2">UC8</strain>
    </source>
</reference>
<dbReference type="RefSeq" id="WP_068139225.1">
    <property type="nucleotide sequence ID" value="NZ_CP042914.1"/>
</dbReference>
<dbReference type="EMBL" id="CP042914">
    <property type="protein sequence ID" value="QEG41171.1"/>
    <property type="molecule type" value="Genomic_DNA"/>
</dbReference>
<protein>
    <submittedName>
        <fullName evidence="1">Uncharacterized protein</fullName>
    </submittedName>
</protein>
<name>A0A5B9R438_9BACT</name>
<gene>
    <name evidence="1" type="ORF">UC8_31900</name>
</gene>
<proteinExistence type="predicted"/>
<organism evidence="1 2">
    <name type="scientific">Roseimaritima ulvae</name>
    <dbReference type="NCBI Taxonomy" id="980254"/>
    <lineage>
        <taxon>Bacteria</taxon>
        <taxon>Pseudomonadati</taxon>
        <taxon>Planctomycetota</taxon>
        <taxon>Planctomycetia</taxon>
        <taxon>Pirellulales</taxon>
        <taxon>Pirellulaceae</taxon>
        <taxon>Roseimaritima</taxon>
    </lineage>
</organism>
<dbReference type="KEGG" id="rul:UC8_31900"/>
<accession>A0A5B9R438</accession>
<evidence type="ECO:0000313" key="2">
    <source>
        <dbReference type="Proteomes" id="UP000325286"/>
    </source>
</evidence>
<dbReference type="Proteomes" id="UP000325286">
    <property type="component" value="Chromosome"/>
</dbReference>
<dbReference type="OrthoDB" id="289738at2"/>
<evidence type="ECO:0000313" key="1">
    <source>
        <dbReference type="EMBL" id="QEG41171.1"/>
    </source>
</evidence>
<keyword evidence="2" id="KW-1185">Reference proteome</keyword>
<sequence>MAYCVHCGTEGAVAFCPRCGLTQSPESSQPAPPELPLGDWTLSVDYEHVLRHPEPQQRIATAQQGSREGITGENLLAVFDAVNPLGISFEKLAQAVVPICDKMGLHTGHQSQCAYEAPPGRLLVATLCTLAANALVVDQVEQQPDECGFTATIPSGMITNRGKLHVLVQDCQRYSQLSLGVRIAGQWHDWGKSKRMIAAMFTAVDADLREQEAGRGRRVA</sequence>
<dbReference type="AlphaFoldDB" id="A0A5B9R438"/>